<dbReference type="AlphaFoldDB" id="A0A0C2WWW9"/>
<sequence>MTVGSVWEIRLSVTVLGTFVHYFQFVDNPNPSKNKLFPKRKIPKFRTSLSYDTTLSFPSIPQSQFPNSASKWTKRMEQTRRFMITI</sequence>
<dbReference type="HOGENOM" id="CLU_2497419_0_0_1"/>
<evidence type="ECO:0000313" key="1">
    <source>
        <dbReference type="EMBL" id="KIL61321.1"/>
    </source>
</evidence>
<name>A0A0C2WWW9_AMAMK</name>
<evidence type="ECO:0000313" key="2">
    <source>
        <dbReference type="Proteomes" id="UP000054549"/>
    </source>
</evidence>
<accession>A0A0C2WWW9</accession>
<protein>
    <submittedName>
        <fullName evidence="1">Uncharacterized protein</fullName>
    </submittedName>
</protein>
<organism evidence="1 2">
    <name type="scientific">Amanita muscaria (strain Koide BX008)</name>
    <dbReference type="NCBI Taxonomy" id="946122"/>
    <lineage>
        <taxon>Eukaryota</taxon>
        <taxon>Fungi</taxon>
        <taxon>Dikarya</taxon>
        <taxon>Basidiomycota</taxon>
        <taxon>Agaricomycotina</taxon>
        <taxon>Agaricomycetes</taxon>
        <taxon>Agaricomycetidae</taxon>
        <taxon>Agaricales</taxon>
        <taxon>Pluteineae</taxon>
        <taxon>Amanitaceae</taxon>
        <taxon>Amanita</taxon>
    </lineage>
</organism>
<proteinExistence type="predicted"/>
<dbReference type="Proteomes" id="UP000054549">
    <property type="component" value="Unassembled WGS sequence"/>
</dbReference>
<dbReference type="InParanoid" id="A0A0C2WWW9"/>
<reference evidence="1 2" key="1">
    <citation type="submission" date="2014-04" db="EMBL/GenBank/DDBJ databases">
        <title>Evolutionary Origins and Diversification of the Mycorrhizal Mutualists.</title>
        <authorList>
            <consortium name="DOE Joint Genome Institute"/>
            <consortium name="Mycorrhizal Genomics Consortium"/>
            <person name="Kohler A."/>
            <person name="Kuo A."/>
            <person name="Nagy L.G."/>
            <person name="Floudas D."/>
            <person name="Copeland A."/>
            <person name="Barry K.W."/>
            <person name="Cichocki N."/>
            <person name="Veneault-Fourrey C."/>
            <person name="LaButti K."/>
            <person name="Lindquist E.A."/>
            <person name="Lipzen A."/>
            <person name="Lundell T."/>
            <person name="Morin E."/>
            <person name="Murat C."/>
            <person name="Riley R."/>
            <person name="Ohm R."/>
            <person name="Sun H."/>
            <person name="Tunlid A."/>
            <person name="Henrissat B."/>
            <person name="Grigoriev I.V."/>
            <person name="Hibbett D.S."/>
            <person name="Martin F."/>
        </authorList>
    </citation>
    <scope>NUCLEOTIDE SEQUENCE [LARGE SCALE GENOMIC DNA]</scope>
    <source>
        <strain evidence="1 2">Koide BX008</strain>
    </source>
</reference>
<gene>
    <name evidence="1" type="ORF">M378DRAFT_167141</name>
</gene>
<dbReference type="EMBL" id="KN818286">
    <property type="protein sequence ID" value="KIL61321.1"/>
    <property type="molecule type" value="Genomic_DNA"/>
</dbReference>
<keyword evidence="2" id="KW-1185">Reference proteome</keyword>